<organism evidence="5 6">
    <name type="scientific">Clostridium grantii DSM 8605</name>
    <dbReference type="NCBI Taxonomy" id="1121316"/>
    <lineage>
        <taxon>Bacteria</taxon>
        <taxon>Bacillati</taxon>
        <taxon>Bacillota</taxon>
        <taxon>Clostridia</taxon>
        <taxon>Eubacteriales</taxon>
        <taxon>Clostridiaceae</taxon>
        <taxon>Clostridium</taxon>
    </lineage>
</organism>
<dbReference type="PANTHER" id="PTHR43649:SF34">
    <property type="entry name" value="ABC TRANSPORTER PERIPLASMIC-BINDING PROTEIN YCJN-RELATED"/>
    <property type="match status" value="1"/>
</dbReference>
<evidence type="ECO:0000256" key="1">
    <source>
        <dbReference type="ARBA" id="ARBA00008520"/>
    </source>
</evidence>
<dbReference type="Gene3D" id="3.40.190.10">
    <property type="entry name" value="Periplasmic binding protein-like II"/>
    <property type="match status" value="2"/>
</dbReference>
<dbReference type="PROSITE" id="PS51257">
    <property type="entry name" value="PROKAR_LIPOPROTEIN"/>
    <property type="match status" value="1"/>
</dbReference>
<accession>A0A1M5VCR8</accession>
<name>A0A1M5VCR8_9CLOT</name>
<dbReference type="Pfam" id="PF01547">
    <property type="entry name" value="SBP_bac_1"/>
    <property type="match status" value="1"/>
</dbReference>
<evidence type="ECO:0000256" key="3">
    <source>
        <dbReference type="ARBA" id="ARBA00022729"/>
    </source>
</evidence>
<dbReference type="AlphaFoldDB" id="A0A1M5VCR8"/>
<sequence length="438" mass="47048">MKKKKVLSLILTAALSVSLMAGCAKTNNATNSGNKTEGSTTEVVKVTFVNSKGEIQTQLEEAAVAFTAANPNIDVEVIPCPDGTSPFEKISAMYASGNAPTLAMMDPNDIPKFKDKFADLSSEKWVADTLEGNLDAVTIDGVVKAFPLTIEGYGLIYNKSVLDAAGVDPTTINTTDSLKAAFAKIDASGVAPMILSPMDWSLGAHYLTLAYNQQDKDLAKAEELIAGLKDGSADLSNNAVFNGYMDTFDVLKEANIDNADALAGTYDRAAEVLGKGEVGFWFMGNWAWPQIKEFNESNSDFGFIPVPVSNDAADYGNTQITVAPSKFIGLDVEQNSQEQQDAAKAFLNWLVYDEAGQDILVNKANIIPAFKNITLEAQDPLAKSIKSYMSEGKTLRSIATLPGDHWAQVGAAMQKYLVGQSDRATLAEEIKAYWGTVK</sequence>
<reference evidence="5 6" key="1">
    <citation type="submission" date="2016-11" db="EMBL/GenBank/DDBJ databases">
        <authorList>
            <person name="Jaros S."/>
            <person name="Januszkiewicz K."/>
            <person name="Wedrychowicz H."/>
        </authorList>
    </citation>
    <scope>NUCLEOTIDE SEQUENCE [LARGE SCALE GENOMIC DNA]</scope>
    <source>
        <strain evidence="5 6">DSM 8605</strain>
    </source>
</reference>
<keyword evidence="6" id="KW-1185">Reference proteome</keyword>
<dbReference type="OrthoDB" id="9763054at2"/>
<dbReference type="RefSeq" id="WP_073338496.1">
    <property type="nucleotide sequence ID" value="NZ_FQXM01000011.1"/>
</dbReference>
<feature type="chain" id="PRO_5038488993" evidence="4">
    <location>
        <begin position="22"/>
        <end position="438"/>
    </location>
</feature>
<protein>
    <submittedName>
        <fullName evidence="5">Carbohydrate ABC transporter substrate-binding protein, CUT1 family</fullName>
    </submittedName>
</protein>
<dbReference type="InterPro" id="IPR006059">
    <property type="entry name" value="SBP"/>
</dbReference>
<evidence type="ECO:0000313" key="5">
    <source>
        <dbReference type="EMBL" id="SHH73040.1"/>
    </source>
</evidence>
<dbReference type="InterPro" id="IPR050490">
    <property type="entry name" value="Bact_solute-bd_prot1"/>
</dbReference>
<dbReference type="PANTHER" id="PTHR43649">
    <property type="entry name" value="ARABINOSE-BINDING PROTEIN-RELATED"/>
    <property type="match status" value="1"/>
</dbReference>
<evidence type="ECO:0000256" key="2">
    <source>
        <dbReference type="ARBA" id="ARBA00022448"/>
    </source>
</evidence>
<dbReference type="SUPFAM" id="SSF53850">
    <property type="entry name" value="Periplasmic binding protein-like II"/>
    <property type="match status" value="1"/>
</dbReference>
<evidence type="ECO:0000313" key="6">
    <source>
        <dbReference type="Proteomes" id="UP000184447"/>
    </source>
</evidence>
<dbReference type="STRING" id="1121316.SAMN02745207_02214"/>
<evidence type="ECO:0000256" key="4">
    <source>
        <dbReference type="SAM" id="SignalP"/>
    </source>
</evidence>
<proteinExistence type="inferred from homology"/>
<comment type="similarity">
    <text evidence="1">Belongs to the bacterial solute-binding protein 1 family.</text>
</comment>
<dbReference type="EMBL" id="FQXM01000011">
    <property type="protein sequence ID" value="SHH73040.1"/>
    <property type="molecule type" value="Genomic_DNA"/>
</dbReference>
<keyword evidence="3 4" id="KW-0732">Signal</keyword>
<gene>
    <name evidence="5" type="ORF">SAMN02745207_02214</name>
</gene>
<keyword evidence="2" id="KW-0813">Transport</keyword>
<feature type="signal peptide" evidence="4">
    <location>
        <begin position="1"/>
        <end position="21"/>
    </location>
</feature>
<dbReference type="Proteomes" id="UP000184447">
    <property type="component" value="Unassembled WGS sequence"/>
</dbReference>